<protein>
    <submittedName>
        <fullName evidence="2">Uncharacterized protein</fullName>
    </submittedName>
</protein>
<proteinExistence type="predicted"/>
<name>F4Y3E7_9CYAN</name>
<keyword evidence="1" id="KW-1133">Transmembrane helix</keyword>
<organism evidence="2 3">
    <name type="scientific">Moorena producens 3L</name>
    <dbReference type="NCBI Taxonomy" id="489825"/>
    <lineage>
        <taxon>Bacteria</taxon>
        <taxon>Bacillati</taxon>
        <taxon>Cyanobacteriota</taxon>
        <taxon>Cyanophyceae</taxon>
        <taxon>Coleofasciculales</taxon>
        <taxon>Coleofasciculaceae</taxon>
        <taxon>Moorena</taxon>
    </lineage>
</organism>
<keyword evidence="3" id="KW-1185">Reference proteome</keyword>
<gene>
    <name evidence="2" type="ORF">LYNGBM3L_72300</name>
</gene>
<accession>F4Y3E7</accession>
<reference evidence="3" key="1">
    <citation type="journal article" date="2011" name="Proc. Natl. Acad. Sci. U.S.A.">
        <title>Genomic insights into the physiology and ecology of the marine filamentous cyanobacterium Lyngbya majuscula.</title>
        <authorList>
            <person name="Jones A.C."/>
            <person name="Monroe E.A."/>
            <person name="Podell S."/>
            <person name="Hess W.R."/>
            <person name="Klages S."/>
            <person name="Esquenazi E."/>
            <person name="Niessen S."/>
            <person name="Hoover H."/>
            <person name="Rothmann M."/>
            <person name="Lasken R.S."/>
            <person name="Yates J.R.III."/>
            <person name="Reinhardt R."/>
            <person name="Kube M."/>
            <person name="Burkart M.D."/>
            <person name="Allen E.E."/>
            <person name="Dorrestein P.C."/>
            <person name="Gerwick W.H."/>
            <person name="Gerwick L."/>
        </authorList>
    </citation>
    <scope>NUCLEOTIDE SEQUENCE [LARGE SCALE GENOMIC DNA]</scope>
    <source>
        <strain evidence="3">3L</strain>
    </source>
</reference>
<sequence length="44" mass="4866">MDELLNSQDTCTQEDSLAIRVGIVIIFDAIFPIPFAIALQLSRS</sequence>
<dbReference type="Proteomes" id="UP000003959">
    <property type="component" value="Unassembled WGS sequence"/>
</dbReference>
<evidence type="ECO:0000313" key="3">
    <source>
        <dbReference type="Proteomes" id="UP000003959"/>
    </source>
</evidence>
<dbReference type="HOGENOM" id="CLU_3218758_0_0_3"/>
<dbReference type="AlphaFoldDB" id="F4Y3E7"/>
<keyword evidence="1" id="KW-0812">Transmembrane</keyword>
<evidence type="ECO:0000256" key="1">
    <source>
        <dbReference type="SAM" id="Phobius"/>
    </source>
</evidence>
<evidence type="ECO:0000313" key="2">
    <source>
        <dbReference type="EMBL" id="EGJ28623.1"/>
    </source>
</evidence>
<keyword evidence="1" id="KW-0472">Membrane</keyword>
<feature type="transmembrane region" description="Helical" evidence="1">
    <location>
        <begin position="17"/>
        <end position="39"/>
    </location>
</feature>
<dbReference type="EMBL" id="GL890973">
    <property type="protein sequence ID" value="EGJ28623.1"/>
    <property type="molecule type" value="Genomic_DNA"/>
</dbReference>
<dbReference type="RefSeq" id="WP_008191298.1">
    <property type="nucleotide sequence ID" value="NZ_GL890973.1"/>
</dbReference>